<evidence type="ECO:0000256" key="1">
    <source>
        <dbReference type="SAM" id="MobiDB-lite"/>
    </source>
</evidence>
<gene>
    <name evidence="3" type="ORF">BHE90_011951</name>
</gene>
<accession>A0A430LD09</accession>
<dbReference type="Proteomes" id="UP000287124">
    <property type="component" value="Unassembled WGS sequence"/>
</dbReference>
<dbReference type="Pfam" id="PF13391">
    <property type="entry name" value="HNH_2"/>
    <property type="match status" value="1"/>
</dbReference>
<dbReference type="EMBL" id="MIKF01000255">
    <property type="protein sequence ID" value="RTE73607.1"/>
    <property type="molecule type" value="Genomic_DNA"/>
</dbReference>
<dbReference type="AlphaFoldDB" id="A0A430LD09"/>
<sequence length="519" mass="57765">MADPQDERRKRHHKMIDLLHDRTDVPEGQFLALKELMKADPAYQKPRDLVPLDDISIKTEYALKIQKRIQRYVPGAKDFRLNNVHLAVIWSAPLSTFGDSGTLSDRATAVDLHKHLEALAPLVKHFLARWSDTAYTKYSASHPGMPGVPQTTRKATRGSTRESSAKALNKISEQFQQLGLEGSEEDEIEDEEDDIADTTFLFDDKRRNSSAVSACKKRDNNTCVLTGTSDPEVCHIIPFSWNSTQLNIKKTQFVFQASAVLMGAQWTDENSLLLANPDAPGGSDHVWNTICINPLLHKWWAQAFFGLKCLGIIVKDKNTSIVEVQFRWMPRSKKNPTAPCSLTENERKKMGEEIRAFTDGGSLPAIPKHGKIGASRINLSCPLLSGHTFHMEMPPEDAGRFKDMLDLQWACIVAAALSGAAEAPDLLPDHPGWGGTLAWVEQLPLEGNVDKQPERRQVDQSPATMAPTPLDQSPLRPRVNVKKEEEDPSAKVAQRTETAQAQGVVHRQGYVSENVPPKT</sequence>
<dbReference type="InterPro" id="IPR003615">
    <property type="entry name" value="HNH_nuc"/>
</dbReference>
<feature type="domain" description="HNH nuclease" evidence="2">
    <location>
        <begin position="223"/>
        <end position="307"/>
    </location>
</feature>
<reference evidence="3 4" key="1">
    <citation type="submission" date="2017-06" db="EMBL/GenBank/DDBJ databases">
        <title>Comparative genomic analysis of Ambrosia Fusariam Clade fungi.</title>
        <authorList>
            <person name="Stajich J.E."/>
            <person name="Carrillo J."/>
            <person name="Kijimoto T."/>
            <person name="Eskalen A."/>
            <person name="O'Donnell K."/>
            <person name="Kasson M."/>
        </authorList>
    </citation>
    <scope>NUCLEOTIDE SEQUENCE [LARGE SCALE GENOMIC DNA]</scope>
    <source>
        <strain evidence="3 4">UCR1854</strain>
    </source>
</reference>
<evidence type="ECO:0000313" key="3">
    <source>
        <dbReference type="EMBL" id="RTE73607.1"/>
    </source>
</evidence>
<organism evidence="3 4">
    <name type="scientific">Fusarium euwallaceae</name>
    <dbReference type="NCBI Taxonomy" id="1147111"/>
    <lineage>
        <taxon>Eukaryota</taxon>
        <taxon>Fungi</taxon>
        <taxon>Dikarya</taxon>
        <taxon>Ascomycota</taxon>
        <taxon>Pezizomycotina</taxon>
        <taxon>Sordariomycetes</taxon>
        <taxon>Hypocreomycetidae</taxon>
        <taxon>Hypocreales</taxon>
        <taxon>Nectriaceae</taxon>
        <taxon>Fusarium</taxon>
        <taxon>Fusarium solani species complex</taxon>
    </lineage>
</organism>
<name>A0A430LD09_9HYPO</name>
<feature type="compositionally biased region" description="Basic and acidic residues" evidence="1">
    <location>
        <begin position="448"/>
        <end position="458"/>
    </location>
</feature>
<keyword evidence="4" id="KW-1185">Reference proteome</keyword>
<proteinExistence type="predicted"/>
<feature type="region of interest" description="Disordered" evidence="1">
    <location>
        <begin position="139"/>
        <end position="162"/>
    </location>
</feature>
<feature type="region of interest" description="Disordered" evidence="1">
    <location>
        <begin position="447"/>
        <end position="519"/>
    </location>
</feature>
<evidence type="ECO:0000313" key="4">
    <source>
        <dbReference type="Proteomes" id="UP000287124"/>
    </source>
</evidence>
<comment type="caution">
    <text evidence="3">The sequence shown here is derived from an EMBL/GenBank/DDBJ whole genome shotgun (WGS) entry which is preliminary data.</text>
</comment>
<feature type="compositionally biased region" description="Polar residues" evidence="1">
    <location>
        <begin position="149"/>
        <end position="158"/>
    </location>
</feature>
<protein>
    <recommendedName>
        <fullName evidence="2">HNH nuclease domain-containing protein</fullName>
    </recommendedName>
</protein>
<evidence type="ECO:0000259" key="2">
    <source>
        <dbReference type="Pfam" id="PF13391"/>
    </source>
</evidence>